<accession>A0AAI9T0Y5</accession>
<dbReference type="Proteomes" id="UP001202479">
    <property type="component" value="Unassembled WGS sequence"/>
</dbReference>
<dbReference type="EMBL" id="JAHUZD010000024">
    <property type="protein sequence ID" value="KAI3406410.2"/>
    <property type="molecule type" value="Genomic_DNA"/>
</dbReference>
<protein>
    <recommendedName>
        <fullName evidence="1">Trafficking protein particle complex II-specific subunit 65 IgD3 domain-containing protein</fullName>
    </recommendedName>
</protein>
<proteinExistence type="predicted"/>
<dbReference type="AlphaFoldDB" id="A0AAI9T0Y5"/>
<dbReference type="GO" id="GO:0006891">
    <property type="term" value="P:intra-Golgi vesicle-mediated transport"/>
    <property type="evidence" value="ECO:0007669"/>
    <property type="project" value="InterPro"/>
</dbReference>
<dbReference type="GO" id="GO:0005802">
    <property type="term" value="C:trans-Golgi network"/>
    <property type="evidence" value="ECO:0007669"/>
    <property type="project" value="TreeGrafter"/>
</dbReference>
<gene>
    <name evidence="2" type="ORF">KGF56_000891</name>
</gene>
<dbReference type="PANTHER" id="PTHR28159">
    <property type="entry name" value="TRAFFICKING PROTEIN PARTICLE COMPLEX II-SPECIFIC SUBUNIT 65"/>
    <property type="match status" value="1"/>
</dbReference>
<reference evidence="2" key="1">
    <citation type="journal article" date="2022" name="DNA Res.">
        <title>Genome analysis of five recently described species of the CUG-Ser clade uncovers Candida theae as a new hybrid lineage with pathogenic potential in the Candida parapsilosis species complex.</title>
        <authorList>
            <person name="Mixao V."/>
            <person name="Del Olmo V."/>
            <person name="Hegedusova E."/>
            <person name="Saus E."/>
            <person name="Pryszcz L."/>
            <person name="Cillingova A."/>
            <person name="Nosek J."/>
            <person name="Gabaldon T."/>
        </authorList>
    </citation>
    <scope>NUCLEOTIDE SEQUENCE</scope>
    <source>
        <strain evidence="2">CBS 10844</strain>
    </source>
</reference>
<keyword evidence="3" id="KW-1185">Reference proteome</keyword>
<dbReference type="GeneID" id="73378508"/>
<dbReference type="RefSeq" id="XP_049182155.1">
    <property type="nucleotide sequence ID" value="XM_049326847.1"/>
</dbReference>
<name>A0AAI9T0Y5_9ASCO</name>
<evidence type="ECO:0000313" key="3">
    <source>
        <dbReference type="Proteomes" id="UP001202479"/>
    </source>
</evidence>
<feature type="domain" description="Trafficking protein particle complex II-specific subunit 65 IgD3" evidence="1">
    <location>
        <begin position="412"/>
        <end position="566"/>
    </location>
</feature>
<dbReference type="InterPro" id="IPR024662">
    <property type="entry name" value="Trs65"/>
</dbReference>
<comment type="caution">
    <text evidence="2">The sequence shown here is derived from an EMBL/GenBank/DDBJ whole genome shotgun (WGS) entry which is preliminary data.</text>
</comment>
<sequence>MDIKIIVPTKERSGKNEIFEEIENNENRSLLFFDEIVVGYVVLAHRKSAPYKLKLEASFSSGNGAASKQDFETAKDDEVIAKCYLSEKDVVVCEDELTVWKFKVPAVYPRMRMEDPCLQLSCFYTESHEISTDAEHVPHVILSDYMPVDDNDSEPCEEDTITTATTTTTATVSQSQKESSIVKVTAEATAEICIPITVSLVIKMKSTKPAGRNDVLLAALNIECAEELLTMKGSEMDKTYFDILYLEVSFESGLAVAMGSTIPQRLKSTDSINSVHKFINNEPTTNRESTRPVLIRLQSRMQKLVNGKFENVSNLIQTEWTPFLDFGIIASPINNALRTSNSHSTTDSQASNLSTRSNFRHRALYNGFYKLKGSSNSMLSASSLGAVQGPPMTRRIKSNASRVTSSVTVNLSTNLNSSLSGLKLTFVGKIDIKLGQLVTWKIQAINTSMNRLNLSLLVQKPVNFNLACNNFEFLTNTKWTANTTTTTTNTYINNTTNSLAGRGEIIDNGVIILNNDIRMPLDPQMVFETEIQMIGLKKGIYNLDGIKLYEINSGDGLDFGKLIEVFVV</sequence>
<dbReference type="InterPro" id="IPR055420">
    <property type="entry name" value="IgD3_Trs65"/>
</dbReference>
<dbReference type="Pfam" id="PF12735">
    <property type="entry name" value="IgD3_Trs65"/>
    <property type="match status" value="1"/>
</dbReference>
<organism evidence="2 3">
    <name type="scientific">Candida oxycetoniae</name>
    <dbReference type="NCBI Taxonomy" id="497107"/>
    <lineage>
        <taxon>Eukaryota</taxon>
        <taxon>Fungi</taxon>
        <taxon>Dikarya</taxon>
        <taxon>Ascomycota</taxon>
        <taxon>Saccharomycotina</taxon>
        <taxon>Pichiomycetes</taxon>
        <taxon>Debaryomycetaceae</taxon>
        <taxon>Candida/Lodderomyces clade</taxon>
        <taxon>Candida</taxon>
    </lineage>
</organism>
<dbReference type="PANTHER" id="PTHR28159:SF1">
    <property type="entry name" value="TRAFFICKING PROTEIN PARTICLE COMPLEX II-SPECIFIC SUBUNIT 65"/>
    <property type="match status" value="1"/>
</dbReference>
<evidence type="ECO:0000259" key="1">
    <source>
        <dbReference type="Pfam" id="PF12735"/>
    </source>
</evidence>
<evidence type="ECO:0000313" key="2">
    <source>
        <dbReference type="EMBL" id="KAI3406410.2"/>
    </source>
</evidence>
<dbReference type="GO" id="GO:1990071">
    <property type="term" value="C:TRAPPII protein complex"/>
    <property type="evidence" value="ECO:0007669"/>
    <property type="project" value="InterPro"/>
</dbReference>